<dbReference type="Proteomes" id="UP000318669">
    <property type="component" value="Unassembled WGS sequence"/>
</dbReference>
<dbReference type="InterPro" id="IPR045800">
    <property type="entry name" value="HMBD"/>
</dbReference>
<feature type="domain" description="Heavy metal binding" evidence="2">
    <location>
        <begin position="42"/>
        <end position="68"/>
    </location>
</feature>
<evidence type="ECO:0000313" key="3">
    <source>
        <dbReference type="EMBL" id="TRX11061.1"/>
    </source>
</evidence>
<sequence length="137" mass="15649">MKNLFIILMSVAFTTIVSAQDNISKKGNMHDMINDKMDKKIYYTCPMHPNVMEDHPEKCTKCGMDLVKAENVTKTDCPMCKEKTTMKDGKCIKCGKQITEYEENGLSKKEYVCMCWQDESKTTGKCSKCGAKMEEMK</sequence>
<comment type="caution">
    <text evidence="3">The sequence shown here is derived from an EMBL/GenBank/DDBJ whole genome shotgun (WGS) entry which is preliminary data.</text>
</comment>
<gene>
    <name evidence="3" type="ORF">FNW11_06705</name>
</gene>
<accession>A0A553BS42</accession>
<evidence type="ECO:0000256" key="1">
    <source>
        <dbReference type="SAM" id="SignalP"/>
    </source>
</evidence>
<dbReference type="EMBL" id="VJZL01000008">
    <property type="protein sequence ID" value="TRX11061.1"/>
    <property type="molecule type" value="Genomic_DNA"/>
</dbReference>
<protein>
    <recommendedName>
        <fullName evidence="2">Heavy metal binding domain-containing protein</fullName>
    </recommendedName>
</protein>
<dbReference type="GO" id="GO:0046872">
    <property type="term" value="F:metal ion binding"/>
    <property type="evidence" value="ECO:0007669"/>
    <property type="project" value="InterPro"/>
</dbReference>
<name>A0A553BS42_9FLAO</name>
<dbReference type="OrthoDB" id="1523860at2"/>
<feature type="chain" id="PRO_5022089923" description="Heavy metal binding domain-containing protein" evidence="1">
    <location>
        <begin position="20"/>
        <end position="137"/>
    </location>
</feature>
<organism evidence="3 4">
    <name type="scientific">Flavobacterium gawalongense</name>
    <dbReference type="NCBI Taxonomy" id="2594432"/>
    <lineage>
        <taxon>Bacteria</taxon>
        <taxon>Pseudomonadati</taxon>
        <taxon>Bacteroidota</taxon>
        <taxon>Flavobacteriia</taxon>
        <taxon>Flavobacteriales</taxon>
        <taxon>Flavobacteriaceae</taxon>
        <taxon>Flavobacterium</taxon>
    </lineage>
</organism>
<feature type="signal peptide" evidence="1">
    <location>
        <begin position="1"/>
        <end position="19"/>
    </location>
</feature>
<evidence type="ECO:0000313" key="4">
    <source>
        <dbReference type="Proteomes" id="UP000318669"/>
    </source>
</evidence>
<evidence type="ECO:0000259" key="2">
    <source>
        <dbReference type="Pfam" id="PF19335"/>
    </source>
</evidence>
<dbReference type="RefSeq" id="WP_144064690.1">
    <property type="nucleotide sequence ID" value="NZ_VJZL01000008.1"/>
</dbReference>
<proteinExistence type="predicted"/>
<keyword evidence="1" id="KW-0732">Signal</keyword>
<dbReference type="AlphaFoldDB" id="A0A553BS42"/>
<reference evidence="3 4" key="1">
    <citation type="submission" date="2019-07" db="EMBL/GenBank/DDBJ databases">
        <title>Novel species of Flavobacterium.</title>
        <authorList>
            <person name="Liu Q."/>
            <person name="Xin Y.-H."/>
        </authorList>
    </citation>
    <scope>NUCLEOTIDE SEQUENCE [LARGE SCALE GENOMIC DNA]</scope>
    <source>
        <strain evidence="3 4">GSR22</strain>
    </source>
</reference>
<dbReference type="Pfam" id="PF19335">
    <property type="entry name" value="HMBD"/>
    <property type="match status" value="1"/>
</dbReference>